<dbReference type="PANTHER" id="PTHR30619:SF1">
    <property type="entry name" value="RECOMBINATION PROTEIN 2"/>
    <property type="match status" value="1"/>
</dbReference>
<dbReference type="Pfam" id="PF03772">
    <property type="entry name" value="Competence"/>
    <property type="match status" value="1"/>
</dbReference>
<feature type="transmembrane region" description="Helical" evidence="6">
    <location>
        <begin position="315"/>
        <end position="340"/>
    </location>
</feature>
<feature type="transmembrane region" description="Helical" evidence="6">
    <location>
        <begin position="254"/>
        <end position="270"/>
    </location>
</feature>
<feature type="transmembrane region" description="Helical" evidence="6">
    <location>
        <begin position="227"/>
        <end position="248"/>
    </location>
</feature>
<evidence type="ECO:0000259" key="7">
    <source>
        <dbReference type="SMART" id="SM00849"/>
    </source>
</evidence>
<dbReference type="Gene3D" id="3.60.15.10">
    <property type="entry name" value="Ribonuclease Z/Hydroxyacylglutathione hydrolase-like"/>
    <property type="match status" value="1"/>
</dbReference>
<dbReference type="EMBL" id="QDGZ01000003">
    <property type="protein sequence ID" value="PVG83425.1"/>
    <property type="molecule type" value="Genomic_DNA"/>
</dbReference>
<dbReference type="OrthoDB" id="7177610at2"/>
<dbReference type="InterPro" id="IPR001279">
    <property type="entry name" value="Metallo-B-lactamas"/>
</dbReference>
<keyword evidence="5 6" id="KW-0472">Membrane</keyword>
<dbReference type="SUPFAM" id="SSF56281">
    <property type="entry name" value="Metallo-hydrolase/oxidoreductase"/>
    <property type="match status" value="1"/>
</dbReference>
<evidence type="ECO:0000256" key="2">
    <source>
        <dbReference type="ARBA" id="ARBA00022475"/>
    </source>
</evidence>
<feature type="transmembrane region" description="Helical" evidence="6">
    <location>
        <begin position="472"/>
        <end position="488"/>
    </location>
</feature>
<dbReference type="InterPro" id="IPR004477">
    <property type="entry name" value="ComEC_N"/>
</dbReference>
<protein>
    <submittedName>
        <fullName evidence="8">Competence protein ComEC</fullName>
    </submittedName>
</protein>
<evidence type="ECO:0000313" key="9">
    <source>
        <dbReference type="Proteomes" id="UP000246018"/>
    </source>
</evidence>
<feature type="transmembrane region" description="Helical" evidence="6">
    <location>
        <begin position="379"/>
        <end position="400"/>
    </location>
</feature>
<gene>
    <name evidence="8" type="ORF">DDE18_09065</name>
</gene>
<evidence type="ECO:0000256" key="5">
    <source>
        <dbReference type="ARBA" id="ARBA00023136"/>
    </source>
</evidence>
<dbReference type="CDD" id="cd07731">
    <property type="entry name" value="ComA-like_MBL-fold"/>
    <property type="match status" value="1"/>
</dbReference>
<organism evidence="8 9">
    <name type="scientific">Nocardioides gansuensis</name>
    <dbReference type="NCBI Taxonomy" id="2138300"/>
    <lineage>
        <taxon>Bacteria</taxon>
        <taxon>Bacillati</taxon>
        <taxon>Actinomycetota</taxon>
        <taxon>Actinomycetes</taxon>
        <taxon>Propionibacteriales</taxon>
        <taxon>Nocardioidaceae</taxon>
        <taxon>Nocardioides</taxon>
    </lineage>
</organism>
<dbReference type="InterPro" id="IPR036866">
    <property type="entry name" value="RibonucZ/Hydroxyglut_hydro"/>
</dbReference>
<evidence type="ECO:0000256" key="3">
    <source>
        <dbReference type="ARBA" id="ARBA00022692"/>
    </source>
</evidence>
<dbReference type="Pfam" id="PF00753">
    <property type="entry name" value="Lactamase_B"/>
    <property type="match status" value="1"/>
</dbReference>
<dbReference type="PANTHER" id="PTHR30619">
    <property type="entry name" value="DNA INTERNALIZATION/COMPETENCE PROTEIN COMEC/REC2"/>
    <property type="match status" value="1"/>
</dbReference>
<proteinExistence type="predicted"/>
<feature type="transmembrane region" description="Helical" evidence="6">
    <location>
        <begin position="407"/>
        <end position="429"/>
    </location>
</feature>
<evidence type="ECO:0000256" key="1">
    <source>
        <dbReference type="ARBA" id="ARBA00004651"/>
    </source>
</evidence>
<dbReference type="NCBIfam" id="TIGR00360">
    <property type="entry name" value="ComEC_N-term"/>
    <property type="match status" value="1"/>
</dbReference>
<dbReference type="AlphaFoldDB" id="A0A2T8FCJ9"/>
<keyword evidence="9" id="KW-1185">Reference proteome</keyword>
<feature type="transmembrane region" description="Helical" evidence="6">
    <location>
        <begin position="277"/>
        <end position="295"/>
    </location>
</feature>
<keyword evidence="4 6" id="KW-1133">Transmembrane helix</keyword>
<dbReference type="InterPro" id="IPR035681">
    <property type="entry name" value="ComA-like_MBL"/>
</dbReference>
<dbReference type="Proteomes" id="UP000246018">
    <property type="component" value="Unassembled WGS sequence"/>
</dbReference>
<comment type="subcellular location">
    <subcellularLocation>
        <location evidence="1">Cell membrane</location>
        <topology evidence="1">Multi-pass membrane protein</topology>
    </subcellularLocation>
</comment>
<reference evidence="8 9" key="1">
    <citation type="submission" date="2018-04" db="EMBL/GenBank/DDBJ databases">
        <title>Genome of Nocardioides gansuensis WSJ-1.</title>
        <authorList>
            <person name="Wu S."/>
            <person name="Wang G."/>
        </authorList>
    </citation>
    <scope>NUCLEOTIDE SEQUENCE [LARGE SCALE GENOMIC DNA]</scope>
    <source>
        <strain evidence="8 9">WSJ-1</strain>
    </source>
</reference>
<dbReference type="SMART" id="SM00849">
    <property type="entry name" value="Lactamase_B"/>
    <property type="match status" value="1"/>
</dbReference>
<evidence type="ECO:0000256" key="4">
    <source>
        <dbReference type="ARBA" id="ARBA00022989"/>
    </source>
</evidence>
<comment type="caution">
    <text evidence="8">The sequence shown here is derived from an EMBL/GenBank/DDBJ whole genome shotgun (WGS) entry which is preliminary data.</text>
</comment>
<feature type="transmembrane region" description="Helical" evidence="6">
    <location>
        <begin position="46"/>
        <end position="69"/>
    </location>
</feature>
<evidence type="ECO:0000256" key="6">
    <source>
        <dbReference type="SAM" id="Phobius"/>
    </source>
</evidence>
<name>A0A2T8FCJ9_9ACTN</name>
<accession>A0A2T8FCJ9</accession>
<dbReference type="GO" id="GO:0005886">
    <property type="term" value="C:plasma membrane"/>
    <property type="evidence" value="ECO:0007669"/>
    <property type="project" value="UniProtKB-SubCell"/>
</dbReference>
<dbReference type="InterPro" id="IPR052159">
    <property type="entry name" value="Competence_DNA_uptake"/>
</dbReference>
<feature type="transmembrane region" description="Helical" evidence="6">
    <location>
        <begin position="352"/>
        <end position="373"/>
    </location>
</feature>
<feature type="domain" description="Metallo-beta-lactamase" evidence="7">
    <location>
        <begin position="509"/>
        <end position="711"/>
    </location>
</feature>
<sequence>MTVRDLRAPALGGAAWLGGIAAAVCPWWVPLGVVVGTAALLLRSRGAGPLVAFAAVAGVTLLHGTALASGPVAQLAQKRAVVGAELTVTSDPRPVAGRFGDLVVVRARVEQLTGRGAAYSLSTPVVVMADASWLGVVLGERLHVSGRLGPADGDSAALLMVRGSPDRIEGPDVWWRVAAAVRGSIRESVEPRQEDTRELVPALVVGDDAGVDPALADDFRTTGLTHLLAVSGTNLTLLVGFLLIASRWAGVRGWWLHGVAAVGIAGFVLLARTEPSVVRAAAMGTVALIGMGGNGRERGPRALGVAVLALLLLDPRLAVTAGFALSVLATAGILWLAPLWRDSLRTWLPRGVAEAVAVPLAAQVACTPVVTALSGEVSLVAVVANLLAAPAVAPATVLGLAGGLVGLVWMPLGQVVAAPAAWSVGWIAVVARRGADLPTAAIAWGTGPVALLLVTLVCLGLVVVVPRVLRSPLAGVACSVLLVVTVLTRPPTPGWPPSGWVLAMCDVGQGDALILRAGPHEGVVVDAGPDPALVDGCLDRLEVTRVPLLVLTHFHADHVDGLSGVLAGRTVGAVEVTALGDPPDGVEEVARATGAAGLRPAVAAYGATRRVGDVTLQTLWPRPDVARFAGDLGEDGSAANDASVVLLAEVDGLRILLTGDIEPPAQLGLSRLVGGLAVDVLKVPHHGSRRQDLGFLTGLRARLALVSVGADNDYGHPAPELVTALESAGTEVHRTDLDGDVLVVVRDGQLGVVARGGVGRRR</sequence>
<keyword evidence="2" id="KW-1003">Cell membrane</keyword>
<evidence type="ECO:0000313" key="8">
    <source>
        <dbReference type="EMBL" id="PVG83425.1"/>
    </source>
</evidence>
<feature type="transmembrane region" description="Helical" evidence="6">
    <location>
        <begin position="441"/>
        <end position="465"/>
    </location>
</feature>
<keyword evidence="3 6" id="KW-0812">Transmembrane</keyword>